<dbReference type="CDD" id="cd00130">
    <property type="entry name" value="PAS"/>
    <property type="match status" value="1"/>
</dbReference>
<dbReference type="SMART" id="SM00052">
    <property type="entry name" value="EAL"/>
    <property type="match status" value="1"/>
</dbReference>
<dbReference type="SMART" id="SM00086">
    <property type="entry name" value="PAC"/>
    <property type="match status" value="1"/>
</dbReference>
<dbReference type="PANTHER" id="PTHR44757:SF2">
    <property type="entry name" value="BIOFILM ARCHITECTURE MAINTENANCE PROTEIN MBAA"/>
    <property type="match status" value="1"/>
</dbReference>
<proteinExistence type="predicted"/>
<dbReference type="GO" id="GO:0071111">
    <property type="term" value="F:cyclic-guanylate-specific phosphodiesterase activity"/>
    <property type="evidence" value="ECO:0007669"/>
    <property type="project" value="UniProtKB-EC"/>
</dbReference>
<dbReference type="SUPFAM" id="SSF55785">
    <property type="entry name" value="PYP-like sensor domain (PAS domain)"/>
    <property type="match status" value="1"/>
</dbReference>
<dbReference type="NCBIfam" id="TIGR00254">
    <property type="entry name" value="GGDEF"/>
    <property type="match status" value="1"/>
</dbReference>
<gene>
    <name evidence="6" type="primary">gmr_1</name>
    <name evidence="6" type="ORF">CLHOM_18370</name>
</gene>
<evidence type="ECO:0000259" key="4">
    <source>
        <dbReference type="SMART" id="SM00091"/>
    </source>
</evidence>
<evidence type="ECO:0000259" key="3">
    <source>
        <dbReference type="SMART" id="SM00052"/>
    </source>
</evidence>
<dbReference type="InterPro" id="IPR001633">
    <property type="entry name" value="EAL_dom"/>
</dbReference>
<dbReference type="Proteomes" id="UP000037043">
    <property type="component" value="Unassembled WGS sequence"/>
</dbReference>
<dbReference type="InterPro" id="IPR000014">
    <property type="entry name" value="PAS"/>
</dbReference>
<dbReference type="CDD" id="cd01949">
    <property type="entry name" value="GGDEF"/>
    <property type="match status" value="1"/>
</dbReference>
<dbReference type="Pfam" id="PF00990">
    <property type="entry name" value="GGDEF"/>
    <property type="match status" value="1"/>
</dbReference>
<dbReference type="InterPro" id="IPR001610">
    <property type="entry name" value="PAC"/>
</dbReference>
<dbReference type="NCBIfam" id="TIGR00229">
    <property type="entry name" value="sensory_box"/>
    <property type="match status" value="1"/>
</dbReference>
<evidence type="ECO:0000313" key="7">
    <source>
        <dbReference type="Proteomes" id="UP000037043"/>
    </source>
</evidence>
<dbReference type="InterPro" id="IPR035965">
    <property type="entry name" value="PAS-like_dom_sf"/>
</dbReference>
<dbReference type="CDD" id="cd01948">
    <property type="entry name" value="EAL"/>
    <property type="match status" value="1"/>
</dbReference>
<dbReference type="Gene3D" id="3.30.450.20">
    <property type="entry name" value="PAS domain"/>
    <property type="match status" value="1"/>
</dbReference>
<dbReference type="FunFam" id="3.20.20.450:FF:000001">
    <property type="entry name" value="Cyclic di-GMP phosphodiesterase yahA"/>
    <property type="match status" value="1"/>
</dbReference>
<evidence type="ECO:0000256" key="1">
    <source>
        <dbReference type="SAM" id="Coils"/>
    </source>
</evidence>
<reference evidence="7" key="1">
    <citation type="submission" date="2015-08" db="EMBL/GenBank/DDBJ databases">
        <title>Genome sequence of the strict anaerobe Clostridium homopropionicum LuHBu1 (DSM 5847T).</title>
        <authorList>
            <person name="Poehlein A."/>
            <person name="Beck M."/>
            <person name="Schiel-Bengelsdorf B."/>
            <person name="Bengelsdorf F.R."/>
            <person name="Daniel R."/>
            <person name="Duerre P."/>
        </authorList>
    </citation>
    <scope>NUCLEOTIDE SEQUENCE [LARGE SCALE GENOMIC DNA]</scope>
    <source>
        <strain evidence="7">DSM 5847</strain>
    </source>
</reference>
<dbReference type="InterPro" id="IPR029787">
    <property type="entry name" value="Nucleotide_cyclase"/>
</dbReference>
<dbReference type="Pfam" id="PF08447">
    <property type="entry name" value="PAS_3"/>
    <property type="match status" value="1"/>
</dbReference>
<dbReference type="InterPro" id="IPR052155">
    <property type="entry name" value="Biofilm_reg_signaling"/>
</dbReference>
<keyword evidence="2" id="KW-0472">Membrane</keyword>
<keyword evidence="1" id="KW-0175">Coiled coil</keyword>
<dbReference type="SMART" id="SM00267">
    <property type="entry name" value="GGDEF"/>
    <property type="match status" value="1"/>
</dbReference>
<evidence type="ECO:0000259" key="5">
    <source>
        <dbReference type="SMART" id="SM00267"/>
    </source>
</evidence>
<organism evidence="6 7">
    <name type="scientific">Clostridium homopropionicum DSM 5847</name>
    <dbReference type="NCBI Taxonomy" id="1121318"/>
    <lineage>
        <taxon>Bacteria</taxon>
        <taxon>Bacillati</taxon>
        <taxon>Bacillota</taxon>
        <taxon>Clostridia</taxon>
        <taxon>Eubacteriales</taxon>
        <taxon>Clostridiaceae</taxon>
        <taxon>Clostridium</taxon>
    </lineage>
</organism>
<keyword evidence="2" id="KW-1133">Transmembrane helix</keyword>
<dbReference type="InterPro" id="IPR043128">
    <property type="entry name" value="Rev_trsase/Diguanyl_cyclase"/>
</dbReference>
<dbReference type="SUPFAM" id="SSF55073">
    <property type="entry name" value="Nucleotide cyclase"/>
    <property type="match status" value="1"/>
</dbReference>
<dbReference type="EC" id="3.1.4.52" evidence="6"/>
<accession>A0A0L6ZAF0</accession>
<dbReference type="Pfam" id="PF00563">
    <property type="entry name" value="EAL"/>
    <property type="match status" value="1"/>
</dbReference>
<feature type="transmembrane region" description="Helical" evidence="2">
    <location>
        <begin position="78"/>
        <end position="98"/>
    </location>
</feature>
<dbReference type="AlphaFoldDB" id="A0A0L6ZAF0"/>
<name>A0A0L6ZAF0_9CLOT</name>
<dbReference type="PANTHER" id="PTHR44757">
    <property type="entry name" value="DIGUANYLATE CYCLASE DGCP"/>
    <property type="match status" value="1"/>
</dbReference>
<dbReference type="SUPFAM" id="SSF141868">
    <property type="entry name" value="EAL domain-like"/>
    <property type="match status" value="1"/>
</dbReference>
<evidence type="ECO:0000313" key="6">
    <source>
        <dbReference type="EMBL" id="KOA19748.1"/>
    </source>
</evidence>
<evidence type="ECO:0000256" key="2">
    <source>
        <dbReference type="SAM" id="Phobius"/>
    </source>
</evidence>
<dbReference type="EMBL" id="LHUR01000022">
    <property type="protein sequence ID" value="KOA19748.1"/>
    <property type="molecule type" value="Genomic_DNA"/>
</dbReference>
<dbReference type="Gene3D" id="3.20.20.450">
    <property type="entry name" value="EAL domain"/>
    <property type="match status" value="1"/>
</dbReference>
<sequence length="704" mass="81940">MLNIFKKFIKYFGRNVENDKDINYYLDDDYNIKSYSESIKIAVVYGIVGALWILLSDELLSRIVPNIETFKKLATYKGWMYVVITTILIYSLVLKRLLLFEKAIKKIFSNYEELNASNEELIALQEELKEQFDELEISRNALMISEQRYELAVEGADCGIWDWDVEKQIYYFSEKWKNYLGYEENEINNTFHAFINLIHSSEKEQVIKKLNKYILSQIGSYEDVFRMKCKDGSYKWILSKGKAIWNVEGKVIRVAGSHTDISQQKLIENKLNSLAYFDILTKLPNRVSFEIKVNDLINKKCNTSSKFALIYMDIDNFKNINDTLGHASGDLFLKDISNILKGNIKSPDFVARLSGDEFALIFENVEDRMEVTNRVQDLLKHLRRHWVIDKQEFFISFSLGIAMYPEHGDNLAMLLRNADIAMYFVKKDLKDNYSFYFDEMQEKNLKQIKTISDLYHAIDNKEFILYYQPIIDLKDGKLVGVEALIRWIHPTKGMIPPIEFIPLAEETGLIYDICKWVFNTALMQKISWEQQGYKHIKMSINISGKRITHEKFLEDINQCVLGAGVRCDEIQLEVTETAVIQDLEVSMKILKEIKDMGMKIALDDFGTGYSSLTYIQKLPIDVVKLDRDFIKGISNKGQDNLIIQSIIKLVHDLNLEIVAEGIETKEQELFLKQSNCDYGQGYLFSKPITKEEVEKLFLNNIKEL</sequence>
<dbReference type="STRING" id="36844.SAMN04488501_102157"/>
<feature type="coiled-coil region" evidence="1">
    <location>
        <begin position="111"/>
        <end position="141"/>
    </location>
</feature>
<dbReference type="PATRIC" id="fig|1121318.3.peg.1854"/>
<dbReference type="InterPro" id="IPR035919">
    <property type="entry name" value="EAL_sf"/>
</dbReference>
<comment type="caution">
    <text evidence="6">The sequence shown here is derived from an EMBL/GenBank/DDBJ whole genome shotgun (WGS) entry which is preliminary data.</text>
</comment>
<dbReference type="InterPro" id="IPR013655">
    <property type="entry name" value="PAS_fold_3"/>
</dbReference>
<feature type="domain" description="PAS" evidence="4">
    <location>
        <begin position="147"/>
        <end position="215"/>
    </location>
</feature>
<dbReference type="SMART" id="SM00091">
    <property type="entry name" value="PAS"/>
    <property type="match status" value="1"/>
</dbReference>
<protein>
    <submittedName>
        <fullName evidence="6">Cyclic di-GMP phosphodiesterase Gmr</fullName>
        <ecNumber evidence="6">3.1.4.52</ecNumber>
    </submittedName>
</protein>
<keyword evidence="2" id="KW-0812">Transmembrane</keyword>
<keyword evidence="7" id="KW-1185">Reference proteome</keyword>
<feature type="domain" description="GGDEF" evidence="5">
    <location>
        <begin position="264"/>
        <end position="436"/>
    </location>
</feature>
<feature type="domain" description="EAL" evidence="3">
    <location>
        <begin position="446"/>
        <end position="692"/>
    </location>
</feature>
<keyword evidence="6" id="KW-0378">Hydrolase</keyword>
<dbReference type="Gene3D" id="3.30.70.270">
    <property type="match status" value="1"/>
</dbReference>
<dbReference type="InterPro" id="IPR000160">
    <property type="entry name" value="GGDEF_dom"/>
</dbReference>